<dbReference type="GO" id="GO:0036159">
    <property type="term" value="P:inner dynein arm assembly"/>
    <property type="evidence" value="ECO:0007669"/>
    <property type="project" value="TreeGrafter"/>
</dbReference>
<keyword evidence="3" id="KW-0677">Repeat</keyword>
<name>A0AB34HPW0_ESCRO</name>
<protein>
    <recommendedName>
        <fullName evidence="7">WD repeat-containing protein 63</fullName>
    </recommendedName>
</protein>
<comment type="caution">
    <text evidence="5">The sequence shown here is derived from an EMBL/GenBank/DDBJ whole genome shotgun (WGS) entry which is preliminary data.</text>
</comment>
<evidence type="ECO:0000256" key="2">
    <source>
        <dbReference type="ARBA" id="ARBA00022574"/>
    </source>
</evidence>
<reference evidence="5 6" key="1">
    <citation type="submission" date="2022-11" db="EMBL/GenBank/DDBJ databases">
        <title>Whole genome sequence of Eschrichtius robustus ER-17-0199.</title>
        <authorList>
            <person name="Bruniche-Olsen A."/>
            <person name="Black A.N."/>
            <person name="Fields C.J."/>
            <person name="Walden K."/>
            <person name="Dewoody J.A."/>
        </authorList>
    </citation>
    <scope>NUCLEOTIDE SEQUENCE [LARGE SCALE GENOMIC DNA]</scope>
    <source>
        <strain evidence="5">ER-17-0199</strain>
        <tissue evidence="5">Blubber</tissue>
    </source>
</reference>
<keyword evidence="4" id="KW-0175">Coiled coil</keyword>
<proteinExistence type="predicted"/>
<dbReference type="EMBL" id="JAIQCJ010000966">
    <property type="protein sequence ID" value="KAJ8793499.1"/>
    <property type="molecule type" value="Genomic_DNA"/>
</dbReference>
<dbReference type="InterPro" id="IPR050687">
    <property type="entry name" value="Dynein_IC"/>
</dbReference>
<evidence type="ECO:0000313" key="5">
    <source>
        <dbReference type="EMBL" id="KAJ8793499.1"/>
    </source>
</evidence>
<keyword evidence="6" id="KW-1185">Reference proteome</keyword>
<evidence type="ECO:0000256" key="1">
    <source>
        <dbReference type="ARBA" id="ARBA00022490"/>
    </source>
</evidence>
<evidence type="ECO:0000313" key="6">
    <source>
        <dbReference type="Proteomes" id="UP001159641"/>
    </source>
</evidence>
<dbReference type="GO" id="GO:0045503">
    <property type="term" value="F:dynein light chain binding"/>
    <property type="evidence" value="ECO:0007669"/>
    <property type="project" value="TreeGrafter"/>
</dbReference>
<dbReference type="PANTHER" id="PTHR12442">
    <property type="entry name" value="DYNEIN INTERMEDIATE CHAIN"/>
    <property type="match status" value="1"/>
</dbReference>
<accession>A0AB34HPW0</accession>
<sequence length="294" mass="34269">MTSCNSLDERWRGLMSRQGDKDVQQRKCKRERETYESSCQDFVTSGMNVNSVIKGEMAFSTPTAKKPVSLYTVHDGGVHTVQRSPFYKDIILTVGGWNVAIWKEGITTGPLLQSSCAPKRYTSGHWSLTRPGVFYIGREDGYIDIWDLLEKTHEPAQSQNICITMITYIKPWTFSAKQQFIAIADYYGTLHILEIPWTLSRPSTSEVSSISHYFEREVKHLEYVEQRKKIREEEKKEMELEMEKKKVKTYQKSKEQLEAELKMDYESYLELEKDILIHLGLIKVKETMSYMEMI</sequence>
<evidence type="ECO:0008006" key="7">
    <source>
        <dbReference type="Google" id="ProtNLM"/>
    </source>
</evidence>
<evidence type="ECO:0000256" key="3">
    <source>
        <dbReference type="ARBA" id="ARBA00022737"/>
    </source>
</evidence>
<feature type="coiled-coil region" evidence="4">
    <location>
        <begin position="221"/>
        <end position="274"/>
    </location>
</feature>
<keyword evidence="1" id="KW-0963">Cytoplasm</keyword>
<dbReference type="GO" id="GO:0045504">
    <property type="term" value="F:dynein heavy chain binding"/>
    <property type="evidence" value="ECO:0007669"/>
    <property type="project" value="TreeGrafter"/>
</dbReference>
<dbReference type="PANTHER" id="PTHR12442:SF5">
    <property type="entry name" value="DYNEIN AXONEMAL INTERMEDIATE CHAIN 3"/>
    <property type="match status" value="1"/>
</dbReference>
<dbReference type="Gene3D" id="2.130.10.10">
    <property type="entry name" value="YVTN repeat-like/Quinoprotein amine dehydrogenase"/>
    <property type="match status" value="1"/>
</dbReference>
<evidence type="ECO:0000256" key="4">
    <source>
        <dbReference type="SAM" id="Coils"/>
    </source>
</evidence>
<keyword evidence="2" id="KW-0853">WD repeat</keyword>
<dbReference type="InterPro" id="IPR015943">
    <property type="entry name" value="WD40/YVTN_repeat-like_dom_sf"/>
</dbReference>
<dbReference type="InterPro" id="IPR036322">
    <property type="entry name" value="WD40_repeat_dom_sf"/>
</dbReference>
<dbReference type="SUPFAM" id="SSF50978">
    <property type="entry name" value="WD40 repeat-like"/>
    <property type="match status" value="1"/>
</dbReference>
<dbReference type="AlphaFoldDB" id="A0AB34HPW0"/>
<dbReference type="Proteomes" id="UP001159641">
    <property type="component" value="Unassembled WGS sequence"/>
</dbReference>
<dbReference type="GO" id="GO:0036156">
    <property type="term" value="C:inner dynein arm"/>
    <property type="evidence" value="ECO:0007669"/>
    <property type="project" value="TreeGrafter"/>
</dbReference>
<gene>
    <name evidence="5" type="ORF">J1605_019333</name>
</gene>
<dbReference type="GO" id="GO:0060294">
    <property type="term" value="P:cilium movement involved in cell motility"/>
    <property type="evidence" value="ECO:0007669"/>
    <property type="project" value="TreeGrafter"/>
</dbReference>
<organism evidence="5 6">
    <name type="scientific">Eschrichtius robustus</name>
    <name type="common">California gray whale</name>
    <name type="synonym">Eschrichtius gibbosus</name>
    <dbReference type="NCBI Taxonomy" id="9764"/>
    <lineage>
        <taxon>Eukaryota</taxon>
        <taxon>Metazoa</taxon>
        <taxon>Chordata</taxon>
        <taxon>Craniata</taxon>
        <taxon>Vertebrata</taxon>
        <taxon>Euteleostomi</taxon>
        <taxon>Mammalia</taxon>
        <taxon>Eutheria</taxon>
        <taxon>Laurasiatheria</taxon>
        <taxon>Artiodactyla</taxon>
        <taxon>Whippomorpha</taxon>
        <taxon>Cetacea</taxon>
        <taxon>Mysticeti</taxon>
        <taxon>Eschrichtiidae</taxon>
        <taxon>Eschrichtius</taxon>
    </lineage>
</organism>